<evidence type="ECO:0000256" key="1">
    <source>
        <dbReference type="SAM" id="MobiDB-lite"/>
    </source>
</evidence>
<gene>
    <name evidence="2" type="ORF">SAMN05421638_1306</name>
</gene>
<evidence type="ECO:0000313" key="2">
    <source>
        <dbReference type="EMBL" id="SFI87649.1"/>
    </source>
</evidence>
<reference evidence="3" key="1">
    <citation type="submission" date="2016-10" db="EMBL/GenBank/DDBJ databases">
        <authorList>
            <person name="Varghese N."/>
            <person name="Submissions S."/>
        </authorList>
    </citation>
    <scope>NUCLEOTIDE SEQUENCE [LARGE SCALE GENOMIC DNA]</scope>
    <source>
        <strain evidence="3">DSM 22251</strain>
    </source>
</reference>
<keyword evidence="3" id="KW-1185">Reference proteome</keyword>
<dbReference type="Proteomes" id="UP000242560">
    <property type="component" value="Unassembled WGS sequence"/>
</dbReference>
<proteinExistence type="predicted"/>
<accession>A0A1I3LSC0</accession>
<name>A0A1I3LSC0_9FLAO</name>
<organism evidence="2 3">
    <name type="scientific">Kaistella treverensis</name>
    <dbReference type="NCBI Taxonomy" id="631455"/>
    <lineage>
        <taxon>Bacteria</taxon>
        <taxon>Pseudomonadati</taxon>
        <taxon>Bacteroidota</taxon>
        <taxon>Flavobacteriia</taxon>
        <taxon>Flavobacteriales</taxon>
        <taxon>Weeksellaceae</taxon>
        <taxon>Chryseobacterium group</taxon>
        <taxon>Kaistella</taxon>
    </lineage>
</organism>
<dbReference type="EMBL" id="FORQ01000002">
    <property type="protein sequence ID" value="SFI87649.1"/>
    <property type="molecule type" value="Genomic_DNA"/>
</dbReference>
<evidence type="ECO:0000313" key="3">
    <source>
        <dbReference type="Proteomes" id="UP000242560"/>
    </source>
</evidence>
<dbReference type="PROSITE" id="PS51257">
    <property type="entry name" value="PROKAR_LIPOPROTEIN"/>
    <property type="match status" value="1"/>
</dbReference>
<protein>
    <submittedName>
        <fullName evidence="2">Uncharacterized protein</fullName>
    </submittedName>
</protein>
<sequence length="94" mass="9586">MKKSIFILGAVGFLALTSCKKTETVATDSDMDTTASVVVVDNDSMPITNDSTVNEVDNAAENAVDATGDAINDGANAVKDASKDATDGDGDITN</sequence>
<feature type="region of interest" description="Disordered" evidence="1">
    <location>
        <begin position="74"/>
        <end position="94"/>
    </location>
</feature>
<dbReference type="AlphaFoldDB" id="A0A1I3LSC0"/>